<dbReference type="Proteomes" id="UP000245523">
    <property type="component" value="Unassembled WGS sequence"/>
</dbReference>
<proteinExistence type="predicted"/>
<sequence length="187" mass="21620">MKLETARLILRPFVLTDASDVLEYLKEPAVNCFQSMKLNSLEDAQKEMQKRTSETEYYFAIVLKDSGKVIGEIDAYPESGEPHTDSPKDTFSPCWMLNQAYQGKGFAFEAAHAFFDYLFSQKGARRIYAYTEDYNTASQNLCKKLGMRFEGLFKEFVSFVKNADGSPRYENTMQWAILKSEWETLRK</sequence>
<dbReference type="RefSeq" id="WP_106197651.1">
    <property type="nucleotide sequence ID" value="NZ_JAXEIU010000011.1"/>
</dbReference>
<dbReference type="InterPro" id="IPR051531">
    <property type="entry name" value="N-acetyltransferase"/>
</dbReference>
<dbReference type="InterPro" id="IPR016181">
    <property type="entry name" value="Acyl_CoA_acyltransferase"/>
</dbReference>
<evidence type="ECO:0000313" key="2">
    <source>
        <dbReference type="EMBL" id="PWL03834.1"/>
    </source>
</evidence>
<dbReference type="PANTHER" id="PTHR43792:SF1">
    <property type="entry name" value="N-ACETYLTRANSFERASE DOMAIN-CONTAINING PROTEIN"/>
    <property type="match status" value="1"/>
</dbReference>
<gene>
    <name evidence="2" type="ORF">B0H50_1025</name>
</gene>
<name>A0ABX5LN25_9BACT</name>
<evidence type="ECO:0000313" key="3">
    <source>
        <dbReference type="Proteomes" id="UP000245523"/>
    </source>
</evidence>
<dbReference type="EMBL" id="QGHD01000002">
    <property type="protein sequence ID" value="PWL03834.1"/>
    <property type="molecule type" value="Genomic_DNA"/>
</dbReference>
<dbReference type="InterPro" id="IPR000182">
    <property type="entry name" value="GNAT_dom"/>
</dbReference>
<dbReference type="SUPFAM" id="SSF55729">
    <property type="entry name" value="Acyl-CoA N-acyltransferases (Nat)"/>
    <property type="match status" value="1"/>
</dbReference>
<reference evidence="2 3" key="1">
    <citation type="submission" date="2018-05" db="EMBL/GenBank/DDBJ databases">
        <title>Animal gut microbial communities from fecal samples from Wisconsin, USA.</title>
        <authorList>
            <person name="Neumann A."/>
        </authorList>
    </citation>
    <scope>NUCLEOTIDE SEQUENCE [LARGE SCALE GENOMIC DNA]</scope>
    <source>
        <strain evidence="2 3">UWS4</strain>
    </source>
</reference>
<evidence type="ECO:0000259" key="1">
    <source>
        <dbReference type="PROSITE" id="PS51186"/>
    </source>
</evidence>
<keyword evidence="3" id="KW-1185">Reference proteome</keyword>
<organism evidence="2 3">
    <name type="scientific">Hallerella porci</name>
    <dbReference type="NCBI Taxonomy" id="1945871"/>
    <lineage>
        <taxon>Bacteria</taxon>
        <taxon>Pseudomonadati</taxon>
        <taxon>Fibrobacterota</taxon>
        <taxon>Fibrobacteria</taxon>
        <taxon>Fibrobacterales</taxon>
        <taxon>Fibrobacteraceae</taxon>
        <taxon>Hallerella</taxon>
    </lineage>
</organism>
<dbReference type="Gene3D" id="3.40.630.30">
    <property type="match status" value="1"/>
</dbReference>
<accession>A0ABX5LN25</accession>
<dbReference type="Pfam" id="PF13302">
    <property type="entry name" value="Acetyltransf_3"/>
    <property type="match status" value="1"/>
</dbReference>
<protein>
    <submittedName>
        <fullName evidence="2">RimJ/RimL family protein N-acetyltransferase</fullName>
    </submittedName>
</protein>
<dbReference type="PROSITE" id="PS51186">
    <property type="entry name" value="GNAT"/>
    <property type="match status" value="1"/>
</dbReference>
<feature type="domain" description="N-acetyltransferase" evidence="1">
    <location>
        <begin position="8"/>
        <end position="164"/>
    </location>
</feature>
<comment type="caution">
    <text evidence="2">The sequence shown here is derived from an EMBL/GenBank/DDBJ whole genome shotgun (WGS) entry which is preliminary data.</text>
</comment>
<dbReference type="PANTHER" id="PTHR43792">
    <property type="entry name" value="GNAT FAMILY, PUTATIVE (AFU_ORTHOLOGUE AFUA_3G00765)-RELATED-RELATED"/>
    <property type="match status" value="1"/>
</dbReference>